<dbReference type="NCBIfam" id="TIGR03102">
    <property type="entry name" value="halo_cynanin"/>
    <property type="match status" value="1"/>
</dbReference>
<feature type="domain" description="Blue (type 1) copper" evidence="9">
    <location>
        <begin position="85"/>
        <end position="171"/>
    </location>
</feature>
<dbReference type="EMBL" id="JAHQXF010000004">
    <property type="protein sequence ID" value="MBV0926299.1"/>
    <property type="molecule type" value="Genomic_DNA"/>
</dbReference>
<name>A0A8J7YE91_9EURY</name>
<reference evidence="10 11" key="1">
    <citation type="submission" date="2021-06" db="EMBL/GenBank/DDBJ databases">
        <title>New haloarchaea isolates fom saline soil.</title>
        <authorList>
            <person name="Duran-Viseras A."/>
            <person name="Sanchez-Porro C.S."/>
            <person name="Ventosa A."/>
        </authorList>
    </citation>
    <scope>NUCLEOTIDE SEQUENCE [LARGE SCALE GENOMIC DNA]</scope>
    <source>
        <strain evidence="10 11">JCM 183640</strain>
    </source>
</reference>
<dbReference type="RefSeq" id="WP_162319410.1">
    <property type="nucleotide sequence ID" value="NZ_JAHQXF010000004.1"/>
</dbReference>
<evidence type="ECO:0000256" key="4">
    <source>
        <dbReference type="ARBA" id="ARBA00022982"/>
    </source>
</evidence>
<gene>
    <name evidence="10" type="ORF">KTS45_18995</name>
</gene>
<dbReference type="InterPro" id="IPR000923">
    <property type="entry name" value="BlueCu_1"/>
</dbReference>
<evidence type="ECO:0000313" key="10">
    <source>
        <dbReference type="EMBL" id="MBV0926299.1"/>
    </source>
</evidence>
<evidence type="ECO:0000256" key="7">
    <source>
        <dbReference type="PIRSR" id="PIRSR602387-1"/>
    </source>
</evidence>
<dbReference type="AlphaFoldDB" id="A0A8J7YE91"/>
<dbReference type="GO" id="GO:0009055">
    <property type="term" value="F:electron transfer activity"/>
    <property type="evidence" value="ECO:0007669"/>
    <property type="project" value="InterPro"/>
</dbReference>
<evidence type="ECO:0000256" key="3">
    <source>
        <dbReference type="ARBA" id="ARBA00022723"/>
    </source>
</evidence>
<dbReference type="Gene3D" id="2.60.40.420">
    <property type="entry name" value="Cupredoxins - blue copper proteins"/>
    <property type="match status" value="1"/>
</dbReference>
<feature type="binding site" evidence="7">
    <location>
        <position position="157"/>
    </location>
    <ligand>
        <name>Cu cation</name>
        <dbReference type="ChEBI" id="CHEBI:23378"/>
    </ligand>
</feature>
<keyword evidence="5 7" id="KW-0186">Copper</keyword>
<keyword evidence="4" id="KW-0249">Electron transport</keyword>
<dbReference type="GO" id="GO:0016020">
    <property type="term" value="C:membrane"/>
    <property type="evidence" value="ECO:0007669"/>
    <property type="project" value="UniProtKB-SubCell"/>
</dbReference>
<evidence type="ECO:0000256" key="6">
    <source>
        <dbReference type="ARBA" id="ARBA00023136"/>
    </source>
</evidence>
<dbReference type="PANTHER" id="PTHR34192">
    <property type="entry name" value="PLASTOCYANIN MAJOR ISOFORM, CHLOROPLASTIC-RELATED"/>
    <property type="match status" value="1"/>
</dbReference>
<keyword evidence="3 7" id="KW-0479">Metal-binding</keyword>
<feature type="compositionally biased region" description="Gly residues" evidence="8">
    <location>
        <begin position="28"/>
        <end position="46"/>
    </location>
</feature>
<keyword evidence="2" id="KW-0813">Transport</keyword>
<feature type="region of interest" description="Disordered" evidence="8">
    <location>
        <begin position="28"/>
        <end position="58"/>
    </location>
</feature>
<dbReference type="PRINTS" id="PR00157">
    <property type="entry name" value="PLASTOCYANIN"/>
</dbReference>
<dbReference type="CDD" id="cd04220">
    <property type="entry name" value="Halocyanin"/>
    <property type="match status" value="1"/>
</dbReference>
<evidence type="ECO:0000256" key="5">
    <source>
        <dbReference type="ARBA" id="ARBA00023008"/>
    </source>
</evidence>
<dbReference type="SUPFAM" id="SSF49503">
    <property type="entry name" value="Cupredoxins"/>
    <property type="match status" value="1"/>
</dbReference>
<keyword evidence="11" id="KW-1185">Reference proteome</keyword>
<evidence type="ECO:0000313" key="11">
    <source>
        <dbReference type="Proteomes" id="UP000766550"/>
    </source>
</evidence>
<dbReference type="Pfam" id="PF00127">
    <property type="entry name" value="Copper-bind"/>
    <property type="match status" value="1"/>
</dbReference>
<sequence length="172" mass="17250">MTSQLNRRSFARRIAVVSSVGLLAGCGGSSDGSSGGSNGDGSGDSGGAAQTTPAGSEVSEYLSNSANFDGDLVVKASSDAVSVKVGAEGNGGAYAYAPVAIEISSGTTVMWEWTGEGNAHNVVSQGDGPLDSGSPVAESGTTYEHTFEDSGTHLYYCTPHKSMGMKGAVVVR</sequence>
<comment type="cofactor">
    <cofactor evidence="7">
        <name>Cu(2+)</name>
        <dbReference type="ChEBI" id="CHEBI:29036"/>
    </cofactor>
    <text evidence="7">The crystal structure with reduced Cu(1+) has also been determined.</text>
</comment>
<feature type="binding site" evidence="7">
    <location>
        <position position="165"/>
    </location>
    <ligand>
        <name>Cu cation</name>
        <dbReference type="ChEBI" id="CHEBI:23378"/>
    </ligand>
</feature>
<dbReference type="Proteomes" id="UP000766550">
    <property type="component" value="Unassembled WGS sequence"/>
</dbReference>
<dbReference type="GO" id="GO:0005507">
    <property type="term" value="F:copper ion binding"/>
    <property type="evidence" value="ECO:0007669"/>
    <property type="project" value="InterPro"/>
</dbReference>
<dbReference type="PANTHER" id="PTHR34192:SF10">
    <property type="entry name" value="PLASTOCYANIN MAJOR ISOFORM, CHLOROPLASTIC-RELATED"/>
    <property type="match status" value="1"/>
</dbReference>
<accession>A0A8J7YE91</accession>
<organism evidence="10 11">
    <name type="scientific">Haloarcula limicola</name>
    <dbReference type="NCBI Taxonomy" id="1429915"/>
    <lineage>
        <taxon>Archaea</taxon>
        <taxon>Methanobacteriati</taxon>
        <taxon>Methanobacteriota</taxon>
        <taxon>Stenosarchaea group</taxon>
        <taxon>Halobacteria</taxon>
        <taxon>Halobacteriales</taxon>
        <taxon>Haloarculaceae</taxon>
        <taxon>Haloarcula</taxon>
    </lineage>
</organism>
<proteinExistence type="predicted"/>
<comment type="caution">
    <text evidence="10">The sequence shown here is derived from an EMBL/GenBank/DDBJ whole genome shotgun (WGS) entry which is preliminary data.</text>
</comment>
<comment type="subcellular location">
    <subcellularLocation>
        <location evidence="1">Membrane</location>
    </subcellularLocation>
</comment>
<feature type="binding site" evidence="7">
    <location>
        <position position="120"/>
    </location>
    <ligand>
        <name>Cu cation</name>
        <dbReference type="ChEBI" id="CHEBI:23378"/>
    </ligand>
</feature>
<protein>
    <submittedName>
        <fullName evidence="10">Halocyanin domain-containing protein</fullName>
    </submittedName>
</protein>
<keyword evidence="6" id="KW-0472">Membrane</keyword>
<evidence type="ECO:0000256" key="1">
    <source>
        <dbReference type="ARBA" id="ARBA00004370"/>
    </source>
</evidence>
<feature type="binding site" evidence="7">
    <location>
        <position position="160"/>
    </location>
    <ligand>
        <name>Cu cation</name>
        <dbReference type="ChEBI" id="CHEBI:23378"/>
    </ligand>
</feature>
<dbReference type="PROSITE" id="PS51257">
    <property type="entry name" value="PROKAR_LIPOPROTEIN"/>
    <property type="match status" value="1"/>
</dbReference>
<evidence type="ECO:0000256" key="8">
    <source>
        <dbReference type="SAM" id="MobiDB-lite"/>
    </source>
</evidence>
<evidence type="ECO:0000259" key="9">
    <source>
        <dbReference type="Pfam" id="PF00127"/>
    </source>
</evidence>
<dbReference type="InterPro" id="IPR008972">
    <property type="entry name" value="Cupredoxin"/>
</dbReference>
<dbReference type="OrthoDB" id="11088at2157"/>
<dbReference type="InterPro" id="IPR017533">
    <property type="entry name" value="Halocyanin"/>
</dbReference>
<evidence type="ECO:0000256" key="2">
    <source>
        <dbReference type="ARBA" id="ARBA00022448"/>
    </source>
</evidence>
<dbReference type="InterPro" id="IPR002387">
    <property type="entry name" value="Plastocyanin"/>
</dbReference>